<gene>
    <name evidence="3" type="ORF">ACFSHS_00760</name>
</gene>
<dbReference type="InterPro" id="IPR043725">
    <property type="entry name" value="DUF5667"/>
</dbReference>
<organism evidence="3 4">
    <name type="scientific">Blastococcus deserti</name>
    <dbReference type="NCBI Taxonomy" id="2259033"/>
    <lineage>
        <taxon>Bacteria</taxon>
        <taxon>Bacillati</taxon>
        <taxon>Actinomycetota</taxon>
        <taxon>Actinomycetes</taxon>
        <taxon>Geodermatophilales</taxon>
        <taxon>Geodermatophilaceae</taxon>
        <taxon>Blastococcus</taxon>
    </lineage>
</organism>
<feature type="domain" description="DUF5667" evidence="2">
    <location>
        <begin position="103"/>
        <end position="151"/>
    </location>
</feature>
<evidence type="ECO:0000259" key="2">
    <source>
        <dbReference type="Pfam" id="PF18915"/>
    </source>
</evidence>
<proteinExistence type="predicted"/>
<dbReference type="Pfam" id="PF18915">
    <property type="entry name" value="DUF5667"/>
    <property type="match status" value="1"/>
</dbReference>
<dbReference type="RefSeq" id="WP_376870566.1">
    <property type="nucleotide sequence ID" value="NZ_JBHUHP010000001.1"/>
</dbReference>
<evidence type="ECO:0000256" key="1">
    <source>
        <dbReference type="SAM" id="MobiDB-lite"/>
    </source>
</evidence>
<keyword evidence="4" id="KW-1185">Reference proteome</keyword>
<dbReference type="Proteomes" id="UP001597402">
    <property type="component" value="Unassembled WGS sequence"/>
</dbReference>
<sequence>MSVHDGSRAAREELVVARLRELAPHLDGEPDPAFRAATRARLVAMAAVRSPAPAPVPRLQRLLAARAPDAAPARWRTRLTAGLAGAALTVTAAAALVAVADGARPGDVLYDLKRGTEQTQLALAGDARGRTLLDFASTRLDELEELVGEGGTALPAAAPAAPADAGVGAATADPALVLETIETMDQQTVEGAVWLTDRAVETSDGRPLDHLGRWAAGQADDLAVLQPLVPDAATEAVGRSLDLLARIGARADGLEAALDCPAGPAVGGSDDLGPLPVACTAPEATPPGSAGESSSGGTVTPGGSPGTTGPATPTAPPAAGTALGGSGPTGTGSGGSGGGILPSPGAPTPSPDGGLVPSLPLPTGVTRGDGGASAPPSSPSRSDDGGLKVCLPPLIGC</sequence>
<accession>A0ABW4X3Y2</accession>
<feature type="compositionally biased region" description="Low complexity" evidence="1">
    <location>
        <begin position="307"/>
        <end position="321"/>
    </location>
</feature>
<feature type="compositionally biased region" description="Low complexity" evidence="1">
    <location>
        <begin position="288"/>
        <end position="298"/>
    </location>
</feature>
<feature type="compositionally biased region" description="Gly residues" evidence="1">
    <location>
        <begin position="322"/>
        <end position="340"/>
    </location>
</feature>
<protein>
    <submittedName>
        <fullName evidence="3">DUF5667 domain-containing protein</fullName>
    </submittedName>
</protein>
<evidence type="ECO:0000313" key="4">
    <source>
        <dbReference type="Proteomes" id="UP001597402"/>
    </source>
</evidence>
<feature type="region of interest" description="Disordered" evidence="1">
    <location>
        <begin position="269"/>
        <end position="397"/>
    </location>
</feature>
<dbReference type="EMBL" id="JBHUHP010000001">
    <property type="protein sequence ID" value="MFD2090097.1"/>
    <property type="molecule type" value="Genomic_DNA"/>
</dbReference>
<reference evidence="4" key="1">
    <citation type="journal article" date="2019" name="Int. J. Syst. Evol. Microbiol.">
        <title>The Global Catalogue of Microorganisms (GCM) 10K type strain sequencing project: providing services to taxonomists for standard genome sequencing and annotation.</title>
        <authorList>
            <consortium name="The Broad Institute Genomics Platform"/>
            <consortium name="The Broad Institute Genome Sequencing Center for Infectious Disease"/>
            <person name="Wu L."/>
            <person name="Ma J."/>
        </authorList>
    </citation>
    <scope>NUCLEOTIDE SEQUENCE [LARGE SCALE GENOMIC DNA]</scope>
    <source>
        <strain evidence="4">JCM 3338</strain>
    </source>
</reference>
<name>A0ABW4X3Y2_9ACTN</name>
<comment type="caution">
    <text evidence="3">The sequence shown here is derived from an EMBL/GenBank/DDBJ whole genome shotgun (WGS) entry which is preliminary data.</text>
</comment>
<evidence type="ECO:0000313" key="3">
    <source>
        <dbReference type="EMBL" id="MFD2090097.1"/>
    </source>
</evidence>